<dbReference type="EMBL" id="CAAALY010012558">
    <property type="protein sequence ID" value="VEL11698.1"/>
    <property type="molecule type" value="Genomic_DNA"/>
</dbReference>
<dbReference type="Proteomes" id="UP000784294">
    <property type="component" value="Unassembled WGS sequence"/>
</dbReference>
<evidence type="ECO:0000313" key="1">
    <source>
        <dbReference type="EMBL" id="VEL11698.1"/>
    </source>
</evidence>
<evidence type="ECO:0000313" key="2">
    <source>
        <dbReference type="Proteomes" id="UP000784294"/>
    </source>
</evidence>
<keyword evidence="2" id="KW-1185">Reference proteome</keyword>
<protein>
    <submittedName>
        <fullName evidence="1">Uncharacterized protein</fullName>
    </submittedName>
</protein>
<dbReference type="AlphaFoldDB" id="A0A448WHB6"/>
<dbReference type="OrthoDB" id="190375at2759"/>
<sequence>MSIVCLFYCGRPPPKPYEKQWLTSGKYRNFSYGTIHFRSYEEADDEVAKDGRLPSIGPAERFRNVVRRIPVFDKLNKEYIEGYLEV</sequence>
<organism evidence="1 2">
    <name type="scientific">Protopolystoma xenopodis</name>
    <dbReference type="NCBI Taxonomy" id="117903"/>
    <lineage>
        <taxon>Eukaryota</taxon>
        <taxon>Metazoa</taxon>
        <taxon>Spiralia</taxon>
        <taxon>Lophotrochozoa</taxon>
        <taxon>Platyhelminthes</taxon>
        <taxon>Monogenea</taxon>
        <taxon>Polyopisthocotylea</taxon>
        <taxon>Polystomatidea</taxon>
        <taxon>Polystomatidae</taxon>
        <taxon>Protopolystoma</taxon>
    </lineage>
</organism>
<accession>A0A448WHB6</accession>
<comment type="caution">
    <text evidence="1">The sequence shown here is derived from an EMBL/GenBank/DDBJ whole genome shotgun (WGS) entry which is preliminary data.</text>
</comment>
<name>A0A448WHB6_9PLAT</name>
<gene>
    <name evidence="1" type="ORF">PXEA_LOCUS5138</name>
</gene>
<reference evidence="1" key="1">
    <citation type="submission" date="2018-11" db="EMBL/GenBank/DDBJ databases">
        <authorList>
            <consortium name="Pathogen Informatics"/>
        </authorList>
    </citation>
    <scope>NUCLEOTIDE SEQUENCE</scope>
</reference>
<proteinExistence type="predicted"/>